<organism evidence="2 3">
    <name type="scientific">Nitrosomonas eutropha</name>
    <dbReference type="NCBI Taxonomy" id="916"/>
    <lineage>
        <taxon>Bacteria</taxon>
        <taxon>Pseudomonadati</taxon>
        <taxon>Pseudomonadota</taxon>
        <taxon>Betaproteobacteria</taxon>
        <taxon>Nitrosomonadales</taxon>
        <taxon>Nitrosomonadaceae</taxon>
        <taxon>Nitrosomonas</taxon>
    </lineage>
</organism>
<feature type="signal peptide" evidence="1">
    <location>
        <begin position="1"/>
        <end position="21"/>
    </location>
</feature>
<dbReference type="EMBL" id="FPBL01000001">
    <property type="protein sequence ID" value="SFU34087.1"/>
    <property type="molecule type" value="Genomic_DNA"/>
</dbReference>
<dbReference type="RefSeq" id="WP_074926604.1">
    <property type="nucleotide sequence ID" value="NZ_FPBL01000001.1"/>
</dbReference>
<evidence type="ECO:0000256" key="1">
    <source>
        <dbReference type="SAM" id="SignalP"/>
    </source>
</evidence>
<dbReference type="Gene3D" id="2.60.120.1140">
    <property type="entry name" value="Protein of unknown function DUF192"/>
    <property type="match status" value="1"/>
</dbReference>
<evidence type="ECO:0000313" key="3">
    <source>
        <dbReference type="Proteomes" id="UP000183926"/>
    </source>
</evidence>
<evidence type="ECO:0000313" key="2">
    <source>
        <dbReference type="EMBL" id="SFU34087.1"/>
    </source>
</evidence>
<dbReference type="OrthoDB" id="5526466at2"/>
<dbReference type="Proteomes" id="UP000183926">
    <property type="component" value="Unassembled WGS sequence"/>
</dbReference>
<dbReference type="PANTHER" id="PTHR37953:SF1">
    <property type="entry name" value="UPF0127 PROTEIN MJ1496"/>
    <property type="match status" value="1"/>
</dbReference>
<keyword evidence="1" id="KW-0732">Signal</keyword>
<accession>A0A1I7FD23</accession>
<name>A0A1I7FD23_9PROT</name>
<reference evidence="2 3" key="1">
    <citation type="submission" date="2016-10" db="EMBL/GenBank/DDBJ databases">
        <authorList>
            <person name="de Groot N.N."/>
        </authorList>
    </citation>
    <scope>NUCLEOTIDE SEQUENCE [LARGE SCALE GENOMIC DNA]</scope>
    <source>
        <strain evidence="2 3">Nm24</strain>
    </source>
</reference>
<dbReference type="InterPro" id="IPR038695">
    <property type="entry name" value="Saro_0823-like_sf"/>
</dbReference>
<dbReference type="Pfam" id="PF02643">
    <property type="entry name" value="DUF192"/>
    <property type="match status" value="1"/>
</dbReference>
<sequence>MSVARFAGLLALTVTCMTGVAAGGQATVCTLYFSTGQTLYNVPLATTQGEQERGLSKTHDVNAGMLFTWPQAATRVFWMRDTWMPLQVGFFDSSGNLFQIEDMEPNTDTRHESKQPAKMALELALGQYQAMGLVAGKTVLLHGQCN</sequence>
<dbReference type="PANTHER" id="PTHR37953">
    <property type="entry name" value="UPF0127 PROTEIN MJ1496"/>
    <property type="match status" value="1"/>
</dbReference>
<evidence type="ECO:0008006" key="4">
    <source>
        <dbReference type="Google" id="ProtNLM"/>
    </source>
</evidence>
<feature type="chain" id="PRO_5010158918" description="DUF192 domain-containing protein" evidence="1">
    <location>
        <begin position="22"/>
        <end position="146"/>
    </location>
</feature>
<dbReference type="AlphaFoldDB" id="A0A1I7FD23"/>
<dbReference type="InterPro" id="IPR003795">
    <property type="entry name" value="DUF192"/>
</dbReference>
<gene>
    <name evidence="2" type="ORF">SAMN05216339_101423</name>
</gene>
<protein>
    <recommendedName>
        <fullName evidence="4">DUF192 domain-containing protein</fullName>
    </recommendedName>
</protein>
<proteinExistence type="predicted"/>